<dbReference type="InterPro" id="IPR050951">
    <property type="entry name" value="Retrovirus_Pol_polyprotein"/>
</dbReference>
<dbReference type="InterPro" id="IPR041373">
    <property type="entry name" value="RT_RNaseH"/>
</dbReference>
<evidence type="ECO:0000256" key="2">
    <source>
        <dbReference type="ARBA" id="ARBA00022695"/>
    </source>
</evidence>
<keyword evidence="1" id="KW-0808">Transferase</keyword>
<keyword evidence="2" id="KW-0548">Nucleotidyltransferase</keyword>
<evidence type="ECO:0000313" key="8">
    <source>
        <dbReference type="EMBL" id="RVX01734.1"/>
    </source>
</evidence>
<dbReference type="PROSITE" id="PS50994">
    <property type="entry name" value="INTEGRASE"/>
    <property type="match status" value="1"/>
</dbReference>
<dbReference type="Gene3D" id="3.30.70.270">
    <property type="match status" value="1"/>
</dbReference>
<gene>
    <name evidence="8" type="primary">TY3B-I_635</name>
    <name evidence="8" type="ORF">CK203_024457</name>
</gene>
<dbReference type="InterPro" id="IPR012337">
    <property type="entry name" value="RNaseH-like_sf"/>
</dbReference>
<keyword evidence="6" id="KW-0695">RNA-directed DNA polymerase</keyword>
<dbReference type="GO" id="GO:0004519">
    <property type="term" value="F:endonuclease activity"/>
    <property type="evidence" value="ECO:0007669"/>
    <property type="project" value="UniProtKB-KW"/>
</dbReference>
<dbReference type="Gene3D" id="1.10.340.70">
    <property type="match status" value="1"/>
</dbReference>
<keyword evidence="5" id="KW-0378">Hydrolase</keyword>
<dbReference type="InterPro" id="IPR001584">
    <property type="entry name" value="Integrase_cat-core"/>
</dbReference>
<evidence type="ECO:0000256" key="3">
    <source>
        <dbReference type="ARBA" id="ARBA00022722"/>
    </source>
</evidence>
<reference evidence="8 9" key="1">
    <citation type="journal article" date="2018" name="PLoS Genet.">
        <title>Population sequencing reveals clonal diversity and ancestral inbreeding in the grapevine cultivar Chardonnay.</title>
        <authorList>
            <person name="Roach M.J."/>
            <person name="Johnson D.L."/>
            <person name="Bohlmann J."/>
            <person name="van Vuuren H.J."/>
            <person name="Jones S.J."/>
            <person name="Pretorius I.S."/>
            <person name="Schmidt S.A."/>
            <person name="Borneman A.R."/>
        </authorList>
    </citation>
    <scope>NUCLEOTIDE SEQUENCE [LARGE SCALE GENOMIC DNA]</scope>
    <source>
        <strain evidence="9">cv. Chardonnay</strain>
        <tissue evidence="8">Leaf</tissue>
    </source>
</reference>
<dbReference type="AlphaFoldDB" id="A0A438IYE3"/>
<dbReference type="Pfam" id="PF17917">
    <property type="entry name" value="RT_RNaseH"/>
    <property type="match status" value="1"/>
</dbReference>
<dbReference type="InterPro" id="IPR036397">
    <property type="entry name" value="RNaseH_sf"/>
</dbReference>
<dbReference type="CDD" id="cd01647">
    <property type="entry name" value="RT_LTR"/>
    <property type="match status" value="1"/>
</dbReference>
<feature type="domain" description="Integrase catalytic" evidence="7">
    <location>
        <begin position="1125"/>
        <end position="1251"/>
    </location>
</feature>
<dbReference type="InterPro" id="IPR000477">
    <property type="entry name" value="RT_dom"/>
</dbReference>
<keyword evidence="3" id="KW-0540">Nuclease</keyword>
<dbReference type="GO" id="GO:0003964">
    <property type="term" value="F:RNA-directed DNA polymerase activity"/>
    <property type="evidence" value="ECO:0007669"/>
    <property type="project" value="UniProtKB-KW"/>
</dbReference>
<evidence type="ECO:0000256" key="6">
    <source>
        <dbReference type="ARBA" id="ARBA00022918"/>
    </source>
</evidence>
<dbReference type="SUPFAM" id="SSF53098">
    <property type="entry name" value="Ribonuclease H-like"/>
    <property type="match status" value="2"/>
</dbReference>
<dbReference type="GO" id="GO:0003676">
    <property type="term" value="F:nucleic acid binding"/>
    <property type="evidence" value="ECO:0007669"/>
    <property type="project" value="InterPro"/>
</dbReference>
<proteinExistence type="predicted"/>
<evidence type="ECO:0000256" key="5">
    <source>
        <dbReference type="ARBA" id="ARBA00022801"/>
    </source>
</evidence>
<protein>
    <submittedName>
        <fullName evidence="8">Transposon Ty3-I Gag-Pol polyprotein</fullName>
    </submittedName>
</protein>
<dbReference type="PANTHER" id="PTHR37984">
    <property type="entry name" value="PROTEIN CBG26694"/>
    <property type="match status" value="1"/>
</dbReference>
<dbReference type="InterPro" id="IPR043502">
    <property type="entry name" value="DNA/RNA_pol_sf"/>
</dbReference>
<dbReference type="Gene3D" id="3.30.420.10">
    <property type="entry name" value="Ribonuclease H-like superfamily/Ribonuclease H"/>
    <property type="match status" value="2"/>
</dbReference>
<dbReference type="InterPro" id="IPR041588">
    <property type="entry name" value="Integrase_H2C2"/>
</dbReference>
<dbReference type="SUPFAM" id="SSF56672">
    <property type="entry name" value="DNA/RNA polymerases"/>
    <property type="match status" value="1"/>
</dbReference>
<evidence type="ECO:0000259" key="7">
    <source>
        <dbReference type="PROSITE" id="PS50994"/>
    </source>
</evidence>
<keyword evidence="4" id="KW-0255">Endonuclease</keyword>
<dbReference type="Gene3D" id="3.10.10.10">
    <property type="entry name" value="HIV Type 1 Reverse Transcriptase, subunit A, domain 1"/>
    <property type="match status" value="1"/>
</dbReference>
<organism evidence="8 9">
    <name type="scientific">Vitis vinifera</name>
    <name type="common">Grape</name>
    <dbReference type="NCBI Taxonomy" id="29760"/>
    <lineage>
        <taxon>Eukaryota</taxon>
        <taxon>Viridiplantae</taxon>
        <taxon>Streptophyta</taxon>
        <taxon>Embryophyta</taxon>
        <taxon>Tracheophyta</taxon>
        <taxon>Spermatophyta</taxon>
        <taxon>Magnoliopsida</taxon>
        <taxon>eudicotyledons</taxon>
        <taxon>Gunneridae</taxon>
        <taxon>Pentapetalae</taxon>
        <taxon>rosids</taxon>
        <taxon>Vitales</taxon>
        <taxon>Vitaceae</taxon>
        <taxon>Viteae</taxon>
        <taxon>Vitis</taxon>
    </lineage>
</organism>
<evidence type="ECO:0000256" key="4">
    <source>
        <dbReference type="ARBA" id="ARBA00022759"/>
    </source>
</evidence>
<dbReference type="InterPro" id="IPR043128">
    <property type="entry name" value="Rev_trsase/Diguanyl_cyclase"/>
</dbReference>
<dbReference type="PANTHER" id="PTHR37984:SF5">
    <property type="entry name" value="PROTEIN NYNRIN-LIKE"/>
    <property type="match status" value="1"/>
</dbReference>
<comment type="caution">
    <text evidence="8">The sequence shown here is derived from an EMBL/GenBank/DDBJ whole genome shotgun (WGS) entry which is preliminary data.</text>
</comment>
<dbReference type="GO" id="GO:0016787">
    <property type="term" value="F:hydrolase activity"/>
    <property type="evidence" value="ECO:0007669"/>
    <property type="project" value="UniProtKB-KW"/>
</dbReference>
<name>A0A438IYE3_VITVI</name>
<accession>A0A438IYE3</accession>
<dbReference type="EMBL" id="QGNW01000074">
    <property type="protein sequence ID" value="RVX01734.1"/>
    <property type="molecule type" value="Genomic_DNA"/>
</dbReference>
<evidence type="ECO:0000313" key="9">
    <source>
        <dbReference type="Proteomes" id="UP000288805"/>
    </source>
</evidence>
<dbReference type="Pfam" id="PF00665">
    <property type="entry name" value="rve"/>
    <property type="match status" value="1"/>
</dbReference>
<dbReference type="Pfam" id="PF00078">
    <property type="entry name" value="RVT_1"/>
    <property type="match status" value="1"/>
</dbReference>
<evidence type="ECO:0000256" key="1">
    <source>
        <dbReference type="ARBA" id="ARBA00022679"/>
    </source>
</evidence>
<dbReference type="Pfam" id="PF17921">
    <property type="entry name" value="Integrase_H2C2"/>
    <property type="match status" value="1"/>
</dbReference>
<dbReference type="Proteomes" id="UP000288805">
    <property type="component" value="Unassembled WGS sequence"/>
</dbReference>
<sequence>MDSQIVTVDQFAAAMTSIQEAIASIGRKIDGGQSAGQVLEARDRAIHGHWLSLHPFEALQYDHEGLWTRWGPDDYAFPYVLSGATQRWFTSLDERVRGIETKARGVDHLIYLPLEEEDFTGLVWYRGGHSQRIMRPGHETNRCTALRHAIQDLIDQGVVHLGQSSVTTNPLLAHTTYAVPSPTDSMHSIDFAELDDHIHMLSWDELEPEPIVSCKIYEIDVDEVQTSYVDVSQIPYVDDAHTLDVYLLASSNTHRDALIRALSQIRVETTTTPEGLIHIVMVGRAMCIVFSNDDLPPDGPDHTRPLYISVGCSGCRVSSIILDNGLALNVCPLANAITLGYAPSDFGFLHPLTCSWVELGFTEPELFILPFIRRRSSFMMPISDRIHVDEVQTLEMEDFCRDFMAMSFDQHDSTIVLNVMRSISYLPNMGLRRRQHGPSEFMAISDHDLSNGARGTSISALVAPSSPDRVSLTTLYFLDEIDGHGTFDEIGDIVDGAIPRDEYVDKMLAMSLSQIEEIVLPELALPLDLFRVLVIEVVMEIQIAPALGFTKDIIVVDDLFDGPVSPIEREFDFVDPPISFDVLSGFVSHSDDVHGSSFMDLTIFEPVEGVEDWIGLDLSMDEMDGLARLQVIFGCFVWSYEDMLGLDSSIIQHRLPLLPHARPYPEWLANVVHFPKKDGNVRVCVDFQDLNKAGPNDDFPLPHIDMLVDNTKGHSMLSFIDGYFGYSKILMALEDMEKTSFITEWGTYCYIVMPFGLKNAEVTYQRAATTLFHDMMHRMSRQFKLRLNPKKCTFGVTSRKLLGYMVSERGIKVDSYKIRAILDMPALRTERELDGSGNERAIYYLSKRMLDYETRYVTIERYCLALVWVTRRLKHYMIEYSVHLISRLDPLRYLFDRPTLSIRWSIVADHLALLPISDGRAIDDDFLDEDVAVVTSLSSWRMYFDGATNHSGYEIGVLLISPHGDYILRSIRLAFSDRHRATNNIVEYEACILGLETTLELGIRQMEVFVLRLGAYPEVATAKDKRTLRQLAARFVIYGETLYRWSADGMLLLCLDRASVDRVMREVHAGVCGPHMGGHMLASKIMRTGYFWLTMEIDCCQFVQRCPECQIHEDLIHVPPSELHALTSPWPFSVWGIDIIGKISPKSSSGHEFILVAIDYFTKWVEVASYARLTSSRVASFIRSHIICRYGVPHELISDRGVHFRADVDTLLQRYGIQHHRSSTYRPQTNGAVKATNKNIKMILRRMVEAS</sequence>
<dbReference type="GO" id="GO:0015074">
    <property type="term" value="P:DNA integration"/>
    <property type="evidence" value="ECO:0007669"/>
    <property type="project" value="InterPro"/>
</dbReference>